<dbReference type="PROSITE" id="PS50157">
    <property type="entry name" value="ZINC_FINGER_C2H2_2"/>
    <property type="match status" value="1"/>
</dbReference>
<evidence type="ECO:0000313" key="4">
    <source>
        <dbReference type="Proteomes" id="UP000218811"/>
    </source>
</evidence>
<keyword evidence="1" id="KW-0863">Zinc-finger</keyword>
<dbReference type="InterPro" id="IPR013087">
    <property type="entry name" value="Znf_C2H2_type"/>
</dbReference>
<sequence length="231" mass="25788">MARKVIPGSACHIHNDCGGSKCRTYAQSEYAAAASRSLHTAERAAVELTAGPTLKTQPEYRHGYYTYWSKRWAIYRLRYAGLLHIVEPSSSNVDECGIHVGILPSNIFRRVSQTGMLTVRVGRDLLITGFACTPEDVPCPSAQNFAKKTLMHTPPRNEQAPLSPDEIPAAAESSQRCTVPECDYSTWRKPDLRRHMESHCGDNGSKWVCCGIPLEKWLERYPSEEEGVHIA</sequence>
<name>A0A2H3IXJ1_WOLCO</name>
<evidence type="ECO:0000313" key="3">
    <source>
        <dbReference type="EMBL" id="PCH34692.1"/>
    </source>
</evidence>
<keyword evidence="1" id="KW-0479">Metal-binding</keyword>
<gene>
    <name evidence="3" type="ORF">WOLCODRAFT_145450</name>
</gene>
<feature type="domain" description="C2H2-type" evidence="2">
    <location>
        <begin position="175"/>
        <end position="204"/>
    </location>
</feature>
<dbReference type="AlphaFoldDB" id="A0A2H3IXJ1"/>
<protein>
    <recommendedName>
        <fullName evidence="2">C2H2-type domain-containing protein</fullName>
    </recommendedName>
</protein>
<accession>A0A2H3IXJ1</accession>
<keyword evidence="4" id="KW-1185">Reference proteome</keyword>
<dbReference type="Proteomes" id="UP000218811">
    <property type="component" value="Unassembled WGS sequence"/>
</dbReference>
<proteinExistence type="predicted"/>
<reference evidence="3 4" key="1">
    <citation type="journal article" date="2012" name="Science">
        <title>The Paleozoic origin of enzymatic lignin decomposition reconstructed from 31 fungal genomes.</title>
        <authorList>
            <person name="Floudas D."/>
            <person name="Binder M."/>
            <person name="Riley R."/>
            <person name="Barry K."/>
            <person name="Blanchette R.A."/>
            <person name="Henrissat B."/>
            <person name="Martinez A.T."/>
            <person name="Otillar R."/>
            <person name="Spatafora J.W."/>
            <person name="Yadav J.S."/>
            <person name="Aerts A."/>
            <person name="Benoit I."/>
            <person name="Boyd A."/>
            <person name="Carlson A."/>
            <person name="Copeland A."/>
            <person name="Coutinho P.M."/>
            <person name="de Vries R.P."/>
            <person name="Ferreira P."/>
            <person name="Findley K."/>
            <person name="Foster B."/>
            <person name="Gaskell J."/>
            <person name="Glotzer D."/>
            <person name="Gorecki P."/>
            <person name="Heitman J."/>
            <person name="Hesse C."/>
            <person name="Hori C."/>
            <person name="Igarashi K."/>
            <person name="Jurgens J.A."/>
            <person name="Kallen N."/>
            <person name="Kersten P."/>
            <person name="Kohler A."/>
            <person name="Kuees U."/>
            <person name="Kumar T.K.A."/>
            <person name="Kuo A."/>
            <person name="LaButti K."/>
            <person name="Larrondo L.F."/>
            <person name="Lindquist E."/>
            <person name="Ling A."/>
            <person name="Lombard V."/>
            <person name="Lucas S."/>
            <person name="Lundell T."/>
            <person name="Martin R."/>
            <person name="McLaughlin D.J."/>
            <person name="Morgenstern I."/>
            <person name="Morin E."/>
            <person name="Murat C."/>
            <person name="Nagy L.G."/>
            <person name="Nolan M."/>
            <person name="Ohm R.A."/>
            <person name="Patyshakuliyeva A."/>
            <person name="Rokas A."/>
            <person name="Ruiz-Duenas F.J."/>
            <person name="Sabat G."/>
            <person name="Salamov A."/>
            <person name="Samejima M."/>
            <person name="Schmutz J."/>
            <person name="Slot J.C."/>
            <person name="St John F."/>
            <person name="Stenlid J."/>
            <person name="Sun H."/>
            <person name="Sun S."/>
            <person name="Syed K."/>
            <person name="Tsang A."/>
            <person name="Wiebenga A."/>
            <person name="Young D."/>
            <person name="Pisabarro A."/>
            <person name="Eastwood D.C."/>
            <person name="Martin F."/>
            <person name="Cullen D."/>
            <person name="Grigoriev I.V."/>
            <person name="Hibbett D.S."/>
        </authorList>
    </citation>
    <scope>NUCLEOTIDE SEQUENCE [LARGE SCALE GENOMIC DNA]</scope>
    <source>
        <strain evidence="3 4">MD-104</strain>
    </source>
</reference>
<dbReference type="GO" id="GO:0008270">
    <property type="term" value="F:zinc ion binding"/>
    <property type="evidence" value="ECO:0007669"/>
    <property type="project" value="UniProtKB-KW"/>
</dbReference>
<evidence type="ECO:0000256" key="1">
    <source>
        <dbReference type="PROSITE-ProRule" id="PRU00042"/>
    </source>
</evidence>
<evidence type="ECO:0000259" key="2">
    <source>
        <dbReference type="PROSITE" id="PS50157"/>
    </source>
</evidence>
<dbReference type="EMBL" id="KB467832">
    <property type="protein sequence ID" value="PCH34692.1"/>
    <property type="molecule type" value="Genomic_DNA"/>
</dbReference>
<keyword evidence="1" id="KW-0862">Zinc</keyword>
<organism evidence="3 4">
    <name type="scientific">Wolfiporia cocos (strain MD-104)</name>
    <name type="common">Brown rot fungus</name>
    <dbReference type="NCBI Taxonomy" id="742152"/>
    <lineage>
        <taxon>Eukaryota</taxon>
        <taxon>Fungi</taxon>
        <taxon>Dikarya</taxon>
        <taxon>Basidiomycota</taxon>
        <taxon>Agaricomycotina</taxon>
        <taxon>Agaricomycetes</taxon>
        <taxon>Polyporales</taxon>
        <taxon>Phaeolaceae</taxon>
        <taxon>Wolfiporia</taxon>
    </lineage>
</organism>